<dbReference type="Ensembl" id="ENSCAFT00030030720.1">
    <property type="protein sequence ID" value="ENSCAFP00030026799.1"/>
    <property type="gene ID" value="ENSCAFG00030016626.1"/>
</dbReference>
<keyword evidence="3" id="KW-0967">Endosome</keyword>
<dbReference type="InterPro" id="IPR003597">
    <property type="entry name" value="Ig_C1-set"/>
</dbReference>
<keyword evidence="8" id="KW-1133">Transmembrane helix</keyword>
<proteinExistence type="predicted"/>
<evidence type="ECO:0000256" key="8">
    <source>
        <dbReference type="SAM" id="Phobius"/>
    </source>
</evidence>
<dbReference type="Proteomes" id="UP000694429">
    <property type="component" value="Chromosome 38"/>
</dbReference>
<dbReference type="GO" id="GO:0010008">
    <property type="term" value="C:endosome membrane"/>
    <property type="evidence" value="ECO:0007669"/>
    <property type="project" value="UniProtKB-SubCell"/>
</dbReference>
<evidence type="ECO:0000256" key="3">
    <source>
        <dbReference type="ARBA" id="ARBA00022753"/>
    </source>
</evidence>
<evidence type="ECO:0000259" key="10">
    <source>
        <dbReference type="PROSITE" id="PS50835"/>
    </source>
</evidence>
<keyword evidence="9" id="KW-0732">Signal</keyword>
<dbReference type="InterPro" id="IPR013783">
    <property type="entry name" value="Ig-like_fold"/>
</dbReference>
<reference evidence="11" key="1">
    <citation type="submission" date="2019-03" db="EMBL/GenBank/DDBJ databases">
        <authorList>
            <person name="Warren W.C."/>
            <person name="Johnson G.S."/>
        </authorList>
    </citation>
    <scope>NUCLEOTIDE SEQUENCE [LARGE SCALE GENOMIC DNA]</scope>
    <source>
        <strain evidence="11">Basenji</strain>
    </source>
</reference>
<feature type="chain" id="PRO_5034480846" description="Ig-like domain-containing protein" evidence="9">
    <location>
        <begin position="19"/>
        <end position="384"/>
    </location>
</feature>
<dbReference type="InterPro" id="IPR037055">
    <property type="entry name" value="MHC_I-like_Ag-recog_sf"/>
</dbReference>
<dbReference type="Pfam" id="PF16497">
    <property type="entry name" value="MHC_I_3"/>
    <property type="match status" value="1"/>
</dbReference>
<dbReference type="Gene3D" id="3.30.500.10">
    <property type="entry name" value="MHC class I-like antigen recognition-like"/>
    <property type="match status" value="1"/>
</dbReference>
<evidence type="ECO:0000256" key="2">
    <source>
        <dbReference type="ARBA" id="ARBA00004608"/>
    </source>
</evidence>
<dbReference type="InterPro" id="IPR036179">
    <property type="entry name" value="Ig-like_dom_sf"/>
</dbReference>
<dbReference type="AlphaFoldDB" id="A0A8C0NXI4"/>
<keyword evidence="4" id="KW-0391">Immunity</keyword>
<reference evidence="11" key="2">
    <citation type="submission" date="2025-08" db="UniProtKB">
        <authorList>
            <consortium name="Ensembl"/>
        </authorList>
    </citation>
    <scope>IDENTIFICATION</scope>
</reference>
<dbReference type="InterPro" id="IPR007110">
    <property type="entry name" value="Ig-like_dom"/>
</dbReference>
<feature type="domain" description="Ig-like" evidence="10">
    <location>
        <begin position="192"/>
        <end position="299"/>
    </location>
</feature>
<evidence type="ECO:0000313" key="11">
    <source>
        <dbReference type="Ensembl" id="ENSCAFP00030026799.1"/>
    </source>
</evidence>
<accession>A0A8C0NXI4</accession>
<evidence type="ECO:0000256" key="4">
    <source>
        <dbReference type="ARBA" id="ARBA00022859"/>
    </source>
</evidence>
<sequence>MLFLQLVLLVVLLPGGGGGGVYLSFPTYFQEPISFQIILTTFFYSLSWTQNVGSAWLDELQTYGWDSDSGTFTCMWPWSRGNFSNKELMEEQRSFHTFSIRFPLIFQDHFSEWQLECEFSSLQGEMEEAGYMSFVSCLPEGKSLHCLLNLISLHFETELHLLGEGVEQVSRLFNQYHVINVRLQTHISDSCPPFLLGLLDAGKTHLQRQVRPEAWLSSGPSPGPGHLQLVCHVSGFYPKPVWVTWMRSEQEQQGTQLPHADGMWYRQVSLDVKVKETAGLSCWVRHSSLGGHEQPPSVGLVFLAVIVLLVFLAGLAWWLWKRCESLGPPSCSFPRVSPPFSVSSALLPPVPFSPEALPSTCCRKIPPLFLPGKPTGDHSALASI</sequence>
<dbReference type="Pfam" id="PF07654">
    <property type="entry name" value="C1-set"/>
    <property type="match status" value="1"/>
</dbReference>
<keyword evidence="7" id="KW-0393">Immunoglobulin domain</keyword>
<dbReference type="SUPFAM" id="SSF54452">
    <property type="entry name" value="MHC antigen-recognition domain"/>
    <property type="match status" value="1"/>
</dbReference>
<organism evidence="11 12">
    <name type="scientific">Canis lupus familiaris</name>
    <name type="common">Dog</name>
    <name type="synonym">Canis familiaris</name>
    <dbReference type="NCBI Taxonomy" id="9615"/>
    <lineage>
        <taxon>Eukaryota</taxon>
        <taxon>Metazoa</taxon>
        <taxon>Chordata</taxon>
        <taxon>Craniata</taxon>
        <taxon>Vertebrata</taxon>
        <taxon>Euteleostomi</taxon>
        <taxon>Mammalia</taxon>
        <taxon>Eutheria</taxon>
        <taxon>Laurasiatheria</taxon>
        <taxon>Carnivora</taxon>
        <taxon>Caniformia</taxon>
        <taxon>Canidae</taxon>
        <taxon>Canis</taxon>
    </lineage>
</organism>
<dbReference type="GO" id="GO:0002376">
    <property type="term" value="P:immune system process"/>
    <property type="evidence" value="ECO:0007669"/>
    <property type="project" value="UniProtKB-KW"/>
</dbReference>
<dbReference type="InterPro" id="IPR050208">
    <property type="entry name" value="MHC_class-I_related"/>
</dbReference>
<dbReference type="SUPFAM" id="SSF48726">
    <property type="entry name" value="Immunoglobulin"/>
    <property type="match status" value="1"/>
</dbReference>
<dbReference type="SMART" id="SM00407">
    <property type="entry name" value="IGc1"/>
    <property type="match status" value="1"/>
</dbReference>
<comment type="subcellular location">
    <subcellularLocation>
        <location evidence="1">Cell membrane</location>
        <topology evidence="1">Single-pass type I membrane protein</topology>
    </subcellularLocation>
    <subcellularLocation>
        <location evidence="2">Endosome membrane</location>
    </subcellularLocation>
</comment>
<protein>
    <recommendedName>
        <fullName evidence="10">Ig-like domain-containing protein</fullName>
    </recommendedName>
</protein>
<evidence type="ECO:0000256" key="7">
    <source>
        <dbReference type="ARBA" id="ARBA00023319"/>
    </source>
</evidence>
<dbReference type="InterPro" id="IPR011162">
    <property type="entry name" value="MHC_I/II-like_Ag-recog"/>
</dbReference>
<feature type="signal peptide" evidence="9">
    <location>
        <begin position="1"/>
        <end position="18"/>
    </location>
</feature>
<feature type="transmembrane region" description="Helical" evidence="8">
    <location>
        <begin position="298"/>
        <end position="320"/>
    </location>
</feature>
<evidence type="ECO:0000256" key="9">
    <source>
        <dbReference type="SAM" id="SignalP"/>
    </source>
</evidence>
<keyword evidence="6" id="KW-0325">Glycoprotein</keyword>
<keyword evidence="8" id="KW-0812">Transmembrane</keyword>
<dbReference type="PANTHER" id="PTHR16675">
    <property type="entry name" value="MHC CLASS I-RELATED"/>
    <property type="match status" value="1"/>
</dbReference>
<name>A0A8C0NXI4_CANLF</name>
<dbReference type="InterPro" id="IPR011161">
    <property type="entry name" value="MHC_I-like_Ag-recog"/>
</dbReference>
<keyword evidence="5 8" id="KW-0472">Membrane</keyword>
<evidence type="ECO:0000313" key="12">
    <source>
        <dbReference type="Proteomes" id="UP000694429"/>
    </source>
</evidence>
<evidence type="ECO:0000256" key="6">
    <source>
        <dbReference type="ARBA" id="ARBA00023180"/>
    </source>
</evidence>
<evidence type="ECO:0000256" key="5">
    <source>
        <dbReference type="ARBA" id="ARBA00023136"/>
    </source>
</evidence>
<dbReference type="PANTHER" id="PTHR16675:SF160">
    <property type="entry name" value="T-CELL SURFACE GLYCOPROTEIN CD1A"/>
    <property type="match status" value="1"/>
</dbReference>
<dbReference type="Gene3D" id="2.60.40.10">
    <property type="entry name" value="Immunoglobulins"/>
    <property type="match status" value="1"/>
</dbReference>
<evidence type="ECO:0000256" key="1">
    <source>
        <dbReference type="ARBA" id="ARBA00004251"/>
    </source>
</evidence>
<dbReference type="FunFam" id="2.60.40.10:FF:000254">
    <property type="entry name" value="Antigen-presenting glycoprotein CD1d1"/>
    <property type="match status" value="1"/>
</dbReference>
<dbReference type="PROSITE" id="PS50835">
    <property type="entry name" value="IG_LIKE"/>
    <property type="match status" value="1"/>
</dbReference>
<dbReference type="GO" id="GO:0005886">
    <property type="term" value="C:plasma membrane"/>
    <property type="evidence" value="ECO:0007669"/>
    <property type="project" value="UniProtKB-SubCell"/>
</dbReference>